<accession>V5GYB0</accession>
<dbReference type="InterPro" id="IPR032675">
    <property type="entry name" value="LRR_dom_sf"/>
</dbReference>
<evidence type="ECO:0000256" key="1">
    <source>
        <dbReference type="SAM" id="Phobius"/>
    </source>
</evidence>
<name>V5GYB0_ANOGL</name>
<reference evidence="2" key="1">
    <citation type="submission" date="2013-07" db="EMBL/GenBank/DDBJ databases">
        <title>Midgut Transcriptome Profiling of Anoplphora glabripennis, a Lignocellulose Degrading, Wood-Boring Cerambycid.</title>
        <authorList>
            <person name="Scully E.D."/>
            <person name="Hoover K."/>
            <person name="Carlson J.E."/>
            <person name="Tien M."/>
            <person name="Geib S.M."/>
        </authorList>
    </citation>
    <scope>NUCLEOTIDE SEQUENCE</scope>
</reference>
<dbReference type="OrthoDB" id="694479at2759"/>
<organism evidence="2">
    <name type="scientific">Anoplophora glabripennis</name>
    <name type="common">Asian longhorn beetle</name>
    <name type="synonym">Anoplophora nobilis</name>
    <dbReference type="NCBI Taxonomy" id="217634"/>
    <lineage>
        <taxon>Eukaryota</taxon>
        <taxon>Metazoa</taxon>
        <taxon>Ecdysozoa</taxon>
        <taxon>Arthropoda</taxon>
        <taxon>Hexapoda</taxon>
        <taxon>Insecta</taxon>
        <taxon>Pterygota</taxon>
        <taxon>Neoptera</taxon>
        <taxon>Endopterygota</taxon>
        <taxon>Coleoptera</taxon>
        <taxon>Polyphaga</taxon>
        <taxon>Cucujiformia</taxon>
        <taxon>Chrysomeloidea</taxon>
        <taxon>Cerambycidae</taxon>
        <taxon>Lamiinae</taxon>
        <taxon>Lamiini</taxon>
        <taxon>Anoplophora</taxon>
    </lineage>
</organism>
<keyword evidence="1" id="KW-1133">Transmembrane helix</keyword>
<protein>
    <submittedName>
        <fullName evidence="2">Uncharacterized protein</fullName>
    </submittedName>
</protein>
<dbReference type="EMBL" id="GALX01003063">
    <property type="protein sequence ID" value="JAB65403.1"/>
    <property type="molecule type" value="Transcribed_RNA"/>
</dbReference>
<feature type="transmembrane region" description="Helical" evidence="1">
    <location>
        <begin position="174"/>
        <end position="194"/>
    </location>
</feature>
<sequence length="235" mass="26757">MSQNNIKRIPSSVFNLPSLDKLYLRQNFNLNMVASLENVKPIKSPISVIDISSTTEEDSASEFPDFGPMPYLSTLNISENRFQIIAPRHLAGLCNLQTLININVSNNYLDSCDCWIINKWLLERKVQFNTFTCSIPEDNCLGKELKDEDKNVYDNCLEIIYAIEKEHRVLKICIGMGVSVLIVIIVLFFTYFYFIRNKRGSKNNSTKIGNKNVPLEVPDGPLLLNNHPKANVVKL</sequence>
<evidence type="ECO:0000313" key="2">
    <source>
        <dbReference type="EMBL" id="JAB65403.1"/>
    </source>
</evidence>
<dbReference type="SUPFAM" id="SSF52058">
    <property type="entry name" value="L domain-like"/>
    <property type="match status" value="1"/>
</dbReference>
<dbReference type="Gene3D" id="3.80.10.10">
    <property type="entry name" value="Ribonuclease Inhibitor"/>
    <property type="match status" value="1"/>
</dbReference>
<dbReference type="AlphaFoldDB" id="V5GYB0"/>
<keyword evidence="1" id="KW-0812">Transmembrane</keyword>
<keyword evidence="1" id="KW-0472">Membrane</keyword>
<proteinExistence type="predicted"/>